<gene>
    <name evidence="1" type="ORF">Lspi_0036</name>
</gene>
<evidence type="ECO:0008006" key="3">
    <source>
        <dbReference type="Google" id="ProtNLM"/>
    </source>
</evidence>
<dbReference type="EMBL" id="LNYX01000001">
    <property type="protein sequence ID" value="KTD66273.1"/>
    <property type="molecule type" value="Genomic_DNA"/>
</dbReference>
<proteinExistence type="predicted"/>
<name>A0A0W0ZAV8_LEGSP</name>
<keyword evidence="2" id="KW-1185">Reference proteome</keyword>
<protein>
    <recommendedName>
        <fullName evidence="3">HEPN domain-containing protein</fullName>
    </recommendedName>
</protein>
<evidence type="ECO:0000313" key="2">
    <source>
        <dbReference type="Proteomes" id="UP000054877"/>
    </source>
</evidence>
<dbReference type="PATRIC" id="fig|452.5.peg.41"/>
<comment type="caution">
    <text evidence="1">The sequence shown here is derived from an EMBL/GenBank/DDBJ whole genome shotgun (WGS) entry which is preliminary data.</text>
</comment>
<sequence>MGVKINVVCIIHIYYHVRMVVRRHWTLIPDNIIFLLMECTMDKHYYSPIDMLKIAAQHAYCAQHLLNNDAEVEIDRYGISDALAPVASLMYTAFELMFKAFLLHDHRPVKQHKNLQELVELNADLGFSSLDRQLLKTLSRQIAFRKGIEYNLWENRQEQQVFCTEIIDLYARLQEVVPLELQLDYQT</sequence>
<evidence type="ECO:0000313" key="1">
    <source>
        <dbReference type="EMBL" id="KTD66273.1"/>
    </source>
</evidence>
<accession>A0A0W0ZAV8</accession>
<organism evidence="1 2">
    <name type="scientific">Legionella spiritensis</name>
    <dbReference type="NCBI Taxonomy" id="452"/>
    <lineage>
        <taxon>Bacteria</taxon>
        <taxon>Pseudomonadati</taxon>
        <taxon>Pseudomonadota</taxon>
        <taxon>Gammaproteobacteria</taxon>
        <taxon>Legionellales</taxon>
        <taxon>Legionellaceae</taxon>
        <taxon>Legionella</taxon>
    </lineage>
</organism>
<dbReference type="Proteomes" id="UP000054877">
    <property type="component" value="Unassembled WGS sequence"/>
</dbReference>
<reference evidence="1 2" key="1">
    <citation type="submission" date="2015-11" db="EMBL/GenBank/DDBJ databases">
        <title>Genomic analysis of 38 Legionella species identifies large and diverse effector repertoires.</title>
        <authorList>
            <person name="Burstein D."/>
            <person name="Amaro F."/>
            <person name="Zusman T."/>
            <person name="Lifshitz Z."/>
            <person name="Cohen O."/>
            <person name="Gilbert J.A."/>
            <person name="Pupko T."/>
            <person name="Shuman H.A."/>
            <person name="Segal G."/>
        </authorList>
    </citation>
    <scope>NUCLEOTIDE SEQUENCE [LARGE SCALE GENOMIC DNA]</scope>
    <source>
        <strain evidence="1 2">Mt.St.Helens-9</strain>
    </source>
</reference>
<dbReference type="AlphaFoldDB" id="A0A0W0ZAV8"/>